<dbReference type="GO" id="GO:0048471">
    <property type="term" value="C:perinuclear region of cytoplasm"/>
    <property type="evidence" value="ECO:0007669"/>
    <property type="project" value="TreeGrafter"/>
</dbReference>
<feature type="region of interest" description="Disordered" evidence="4">
    <location>
        <begin position="794"/>
        <end position="837"/>
    </location>
</feature>
<dbReference type="InterPro" id="IPR032675">
    <property type="entry name" value="LRR_dom_sf"/>
</dbReference>
<dbReference type="OrthoDB" id="120976at2759"/>
<evidence type="ECO:0000256" key="3">
    <source>
        <dbReference type="ARBA" id="ARBA00022737"/>
    </source>
</evidence>
<dbReference type="PANTHER" id="PTHR24113">
    <property type="entry name" value="RAN GTPASE-ACTIVATING PROTEIN 1"/>
    <property type="match status" value="1"/>
</dbReference>
<feature type="signal peptide" evidence="5">
    <location>
        <begin position="1"/>
        <end position="19"/>
    </location>
</feature>
<keyword evidence="5" id="KW-0732">Signal</keyword>
<evidence type="ECO:0000256" key="4">
    <source>
        <dbReference type="SAM" id="MobiDB-lite"/>
    </source>
</evidence>
<feature type="compositionally biased region" description="Basic residues" evidence="4">
    <location>
        <begin position="161"/>
        <end position="173"/>
    </location>
</feature>
<feature type="compositionally biased region" description="Low complexity" evidence="4">
    <location>
        <begin position="373"/>
        <end position="402"/>
    </location>
</feature>
<accession>A0A4P9Z588</accession>
<dbReference type="GO" id="GO:0006913">
    <property type="term" value="P:nucleocytoplasmic transport"/>
    <property type="evidence" value="ECO:0007669"/>
    <property type="project" value="TreeGrafter"/>
</dbReference>
<feature type="compositionally biased region" description="Acidic residues" evidence="4">
    <location>
        <begin position="403"/>
        <end position="412"/>
    </location>
</feature>
<feature type="region of interest" description="Disordered" evidence="4">
    <location>
        <begin position="1440"/>
        <end position="1475"/>
    </location>
</feature>
<dbReference type="Proteomes" id="UP000278143">
    <property type="component" value="Unassembled WGS sequence"/>
</dbReference>
<feature type="region of interest" description="Disordered" evidence="4">
    <location>
        <begin position="275"/>
        <end position="326"/>
    </location>
</feature>
<feature type="compositionally biased region" description="Basic and acidic residues" evidence="4">
    <location>
        <begin position="421"/>
        <end position="432"/>
    </location>
</feature>
<feature type="compositionally biased region" description="Basic and acidic residues" evidence="4">
    <location>
        <begin position="211"/>
        <end position="221"/>
    </location>
</feature>
<feature type="compositionally biased region" description="Basic and acidic residues" evidence="4">
    <location>
        <begin position="794"/>
        <end position="807"/>
    </location>
</feature>
<proteinExistence type="predicted"/>
<keyword evidence="2" id="KW-0433">Leucine-rich repeat</keyword>
<dbReference type="GO" id="GO:0005634">
    <property type="term" value="C:nucleus"/>
    <property type="evidence" value="ECO:0007669"/>
    <property type="project" value="TreeGrafter"/>
</dbReference>
<feature type="chain" id="PRO_5020516731" description="RNI-like protein" evidence="5">
    <location>
        <begin position="20"/>
        <end position="1475"/>
    </location>
</feature>
<sequence length="1475" mass="157432">MAPLLPLLSSSTLASAARAQEGWTRCDGHTSCKSTTTATSIVIVLCSFFPWFHRDGLRQSRPLEGGGEQMLSLMMNGFAAQHWVCACSCADYHHHQRRRRRRPPFSTERGMEENSLVGHYHSSSNSSSSSTAVITSNPDELLTRTPPALPSSPSGSLRFARPPRPRSRSNRRHSLVDVFPSSATATGNGADDPSMEPTIGMQRSASYAPHSSKDAAKDEGGRSSSRPRRPMSYHAGAQRNLFAHEAQLRLQSVAESAASIIASVKEAPAMMEAHDDDDGASMAMPTSGAEPNVAPDVETESMESNVVKDEPPSPEDVPGEEYSFAGEDTPSFAAMMADMIAAPTASPLLPVVSPVNGLSILVDATSEEEEVPAADAATDPSTTTTTIATAADATTDPSTMATTEEEEEEEGEPASNDTGDSNDHDSESDFRISYDNAELAVDATQELSGYLADNTAADSEGDTAIKEIFADMNPEEDDSDSNAEVPAVIGMLSPERVRDSVLLQAEKSPQLLALRNIDAIDAVLPSIDGGENGSGSGSGSNSDDDIASLNLPGVLNPANLVVDEALPPKSPLLGNTTDAAEEEALETVPPIDDLPHSVAGEAAEPATATTVTAEASSPDIDPATETDPASATAASSSLLALPGSPAVVPTEMIPTIEGGMEVGAGHGDSAPLVYETTGSANVDRQMLIARLCSIGHSEAAANDALDALPKGNFDQLLLWISRRRLAVLKSDVEEEKRLRRLEEELEWAYGHGNNGGASGGLRGQSMAGLGISSRLSDTGSEDSAMLLSDVHLIDRTASRDPMHRPPDPRTTPRPRSILKTSPNRSGGGGGSKEGRLEGGRELLKETTMASLWQRSRVWFSMSTRLSAAAAAAAAGTPGGALRKETFHRRQGNSLRTKQSPYAAYLPGPPSPSLSVESDELPTRQLKQVRFPVQGMAIKYLYVAERPIQPGLRLDEHGRTVDGRLVDVANAVGESAELLSQKHTQHAHDSLEALASSTQIVGDGPPRLLSLADAVAPDDGSGSGARSPISPTHASTLHPATKSEAQAAITIDAALAAGAPRDAHEDASTVPAEEVHLHTARELSVYYRQACRARDERPIESIVQQLKRASERGEHLTTLSLNGILLERRAADALSDMLALRSGLQRLELDSCSLVNDALKSILHSLLLVDELQELSLCRNKRISADGFKYIAIYTRKAKNLRLLDLSGCRPDKRGCRYLSHALASSSVMMLRSALRTLYLDDCNLRSTFLEVLVPSIRRSNVTELSLKDNRFGPNGAIWIAALLDADWLPPDESNGLFTGIESRIERLNLACNDIRTENNTLACLNLSGNPVSGPTMDGIMQLRASLTFNNTLHTLLLADTDMRSEGAIALAEFLPETQTLRRLDLSDNPDIDIAGVMALSVSVRMNKSLQYLDVNPDDSEMAALSRDILLTCIRNTQLQEESARKDGHSVPSKLPPRRSSRVSIMDASAAVVSTS</sequence>
<reference evidence="7" key="1">
    <citation type="journal article" date="2018" name="Nat. Microbiol.">
        <title>Leveraging single-cell genomics to expand the fungal tree of life.</title>
        <authorList>
            <person name="Ahrendt S.R."/>
            <person name="Quandt C.A."/>
            <person name="Ciobanu D."/>
            <person name="Clum A."/>
            <person name="Salamov A."/>
            <person name="Andreopoulos B."/>
            <person name="Cheng J.F."/>
            <person name="Woyke T."/>
            <person name="Pelin A."/>
            <person name="Henrissat B."/>
            <person name="Reynolds N.K."/>
            <person name="Benny G.L."/>
            <person name="Smith M.E."/>
            <person name="James T.Y."/>
            <person name="Grigoriev I.V."/>
        </authorList>
    </citation>
    <scope>NUCLEOTIDE SEQUENCE [LARGE SCALE GENOMIC DNA]</scope>
    <source>
        <strain evidence="7">Benny S71-1</strain>
    </source>
</reference>
<gene>
    <name evidence="6" type="ORF">SYNPS1DRAFT_26693</name>
</gene>
<feature type="region of interest" description="Disordered" evidence="4">
    <location>
        <begin position="117"/>
        <end position="232"/>
    </location>
</feature>
<dbReference type="Gene3D" id="3.80.10.10">
    <property type="entry name" value="Ribonuclease Inhibitor"/>
    <property type="match status" value="2"/>
</dbReference>
<evidence type="ECO:0000256" key="2">
    <source>
        <dbReference type="ARBA" id="ARBA00022614"/>
    </source>
</evidence>
<dbReference type="SMART" id="SM00368">
    <property type="entry name" value="LRR_RI"/>
    <property type="match status" value="5"/>
</dbReference>
<feature type="region of interest" description="Disordered" evidence="4">
    <location>
        <begin position="528"/>
        <end position="550"/>
    </location>
</feature>
<feature type="region of interest" description="Disordered" evidence="4">
    <location>
        <begin position="367"/>
        <end position="432"/>
    </location>
</feature>
<evidence type="ECO:0008006" key="8">
    <source>
        <dbReference type="Google" id="ProtNLM"/>
    </source>
</evidence>
<dbReference type="Pfam" id="PF13516">
    <property type="entry name" value="LRR_6"/>
    <property type="match status" value="2"/>
</dbReference>
<dbReference type="InterPro" id="IPR027038">
    <property type="entry name" value="RanGap"/>
</dbReference>
<dbReference type="GO" id="GO:0005096">
    <property type="term" value="F:GTPase activator activity"/>
    <property type="evidence" value="ECO:0007669"/>
    <property type="project" value="UniProtKB-KW"/>
</dbReference>
<dbReference type="PANTHER" id="PTHR24113:SF12">
    <property type="entry name" value="RAN GTPASE-ACTIVATING PROTEIN 1"/>
    <property type="match status" value="1"/>
</dbReference>
<keyword evidence="3" id="KW-0677">Repeat</keyword>
<evidence type="ECO:0000256" key="5">
    <source>
        <dbReference type="SAM" id="SignalP"/>
    </source>
</evidence>
<feature type="region of interest" description="Disordered" evidence="4">
    <location>
        <begin position="889"/>
        <end position="916"/>
    </location>
</feature>
<evidence type="ECO:0000313" key="6">
    <source>
        <dbReference type="EMBL" id="RKP27665.1"/>
    </source>
</evidence>
<name>A0A4P9Z588_9FUNG</name>
<keyword evidence="7" id="KW-1185">Reference proteome</keyword>
<dbReference type="EMBL" id="KZ989171">
    <property type="protein sequence ID" value="RKP27665.1"/>
    <property type="molecule type" value="Genomic_DNA"/>
</dbReference>
<feature type="region of interest" description="Disordered" evidence="4">
    <location>
        <begin position="603"/>
        <end position="634"/>
    </location>
</feature>
<keyword evidence="1" id="KW-0343">GTPase activation</keyword>
<feature type="region of interest" description="Disordered" evidence="4">
    <location>
        <begin position="1015"/>
        <end position="1035"/>
    </location>
</feature>
<dbReference type="GO" id="GO:0005829">
    <property type="term" value="C:cytosol"/>
    <property type="evidence" value="ECO:0007669"/>
    <property type="project" value="TreeGrafter"/>
</dbReference>
<protein>
    <recommendedName>
        <fullName evidence="8">RNI-like protein</fullName>
    </recommendedName>
</protein>
<organism evidence="6 7">
    <name type="scientific">Syncephalis pseudoplumigaleata</name>
    <dbReference type="NCBI Taxonomy" id="1712513"/>
    <lineage>
        <taxon>Eukaryota</taxon>
        <taxon>Fungi</taxon>
        <taxon>Fungi incertae sedis</taxon>
        <taxon>Zoopagomycota</taxon>
        <taxon>Zoopagomycotina</taxon>
        <taxon>Zoopagomycetes</taxon>
        <taxon>Zoopagales</taxon>
        <taxon>Piptocephalidaceae</taxon>
        <taxon>Syncephalis</taxon>
    </lineage>
</organism>
<dbReference type="SUPFAM" id="SSF52047">
    <property type="entry name" value="RNI-like"/>
    <property type="match status" value="1"/>
</dbReference>
<evidence type="ECO:0000256" key="1">
    <source>
        <dbReference type="ARBA" id="ARBA00022468"/>
    </source>
</evidence>
<dbReference type="GO" id="GO:0031267">
    <property type="term" value="F:small GTPase binding"/>
    <property type="evidence" value="ECO:0007669"/>
    <property type="project" value="TreeGrafter"/>
</dbReference>
<dbReference type="InterPro" id="IPR001611">
    <property type="entry name" value="Leu-rich_rpt"/>
</dbReference>
<evidence type="ECO:0000313" key="7">
    <source>
        <dbReference type="Proteomes" id="UP000278143"/>
    </source>
</evidence>